<evidence type="ECO:0000313" key="6">
    <source>
        <dbReference type="Proteomes" id="UP000078272"/>
    </source>
</evidence>
<feature type="domain" description="HTH arsR-type" evidence="4">
    <location>
        <begin position="4"/>
        <end position="101"/>
    </location>
</feature>
<keyword evidence="2" id="KW-0238">DNA-binding</keyword>
<dbReference type="GO" id="GO:0003700">
    <property type="term" value="F:DNA-binding transcription factor activity"/>
    <property type="evidence" value="ECO:0007669"/>
    <property type="project" value="InterPro"/>
</dbReference>
<dbReference type="PRINTS" id="PR00778">
    <property type="entry name" value="HTHARSR"/>
</dbReference>
<protein>
    <submittedName>
        <fullName evidence="5">Transcriptional regulator</fullName>
    </submittedName>
</protein>
<dbReference type="SMART" id="SM00418">
    <property type="entry name" value="HTH_ARSR"/>
    <property type="match status" value="1"/>
</dbReference>
<dbReference type="Proteomes" id="UP000078272">
    <property type="component" value="Unassembled WGS sequence"/>
</dbReference>
<sequence length="115" mass="12599">MDNLQEFEAKAREVAAILKAVANERRLMLLCKLLDMGEANVGTLAEAVGLSQSALSQHLTVLREQGIVAYRRESQTLWYRIADPRIKALFGTLQGLFCPPKDGATAAPLSHTFTA</sequence>
<dbReference type="AlphaFoldDB" id="A0A175R993"/>
<accession>A0A175R993</accession>
<dbReference type="InterPro" id="IPR051081">
    <property type="entry name" value="HTH_MetalResp_TranReg"/>
</dbReference>
<proteinExistence type="predicted"/>
<dbReference type="InterPro" id="IPR011991">
    <property type="entry name" value="ArsR-like_HTH"/>
</dbReference>
<dbReference type="PATRIC" id="fig|401562.3.peg.1679"/>
<dbReference type="EMBL" id="LDPZ01000021">
    <property type="protein sequence ID" value="KTQ95638.1"/>
    <property type="molecule type" value="Genomic_DNA"/>
</dbReference>
<dbReference type="eggNOG" id="COG0640">
    <property type="taxonomic scope" value="Bacteria"/>
</dbReference>
<comment type="caution">
    <text evidence="5">The sequence shown here is derived from an EMBL/GenBank/DDBJ whole genome shotgun (WGS) entry which is preliminary data.</text>
</comment>
<dbReference type="InterPro" id="IPR036390">
    <property type="entry name" value="WH_DNA-bd_sf"/>
</dbReference>
<dbReference type="OrthoDB" id="194599at2"/>
<evidence type="ECO:0000313" key="5">
    <source>
        <dbReference type="EMBL" id="KTQ95638.1"/>
    </source>
</evidence>
<dbReference type="NCBIfam" id="NF033788">
    <property type="entry name" value="HTH_metalloreg"/>
    <property type="match status" value="1"/>
</dbReference>
<dbReference type="PANTHER" id="PTHR33154">
    <property type="entry name" value="TRANSCRIPTIONAL REGULATOR, ARSR FAMILY"/>
    <property type="match status" value="1"/>
</dbReference>
<dbReference type="GO" id="GO:0003677">
    <property type="term" value="F:DNA binding"/>
    <property type="evidence" value="ECO:0007669"/>
    <property type="project" value="UniProtKB-KW"/>
</dbReference>
<dbReference type="CDD" id="cd00090">
    <property type="entry name" value="HTH_ARSR"/>
    <property type="match status" value="1"/>
</dbReference>
<dbReference type="STRING" id="401562.NS365_01625"/>
<dbReference type="PANTHER" id="PTHR33154:SF28">
    <property type="entry name" value="HTH-TYPE TRANSCRIPTIONAL REGULATOR YGAV-RELATED"/>
    <property type="match status" value="1"/>
</dbReference>
<dbReference type="RefSeq" id="WP_058635022.1">
    <property type="nucleotide sequence ID" value="NZ_LDPZ01000021.1"/>
</dbReference>
<dbReference type="InterPro" id="IPR036388">
    <property type="entry name" value="WH-like_DNA-bd_sf"/>
</dbReference>
<evidence type="ECO:0000259" key="4">
    <source>
        <dbReference type="PROSITE" id="PS50987"/>
    </source>
</evidence>
<keyword evidence="1" id="KW-0805">Transcription regulation</keyword>
<reference evidence="5 6" key="1">
    <citation type="journal article" date="2016" name="Front. Microbiol.">
        <title>Genomic Resource of Rice Seed Associated Bacteria.</title>
        <authorList>
            <person name="Midha S."/>
            <person name="Bansal K."/>
            <person name="Sharma S."/>
            <person name="Kumar N."/>
            <person name="Patil P.P."/>
            <person name="Chaudhry V."/>
            <person name="Patil P.B."/>
        </authorList>
    </citation>
    <scope>NUCLEOTIDE SEQUENCE [LARGE SCALE GENOMIC DNA]</scope>
    <source>
        <strain evidence="5 6">NS226</strain>
    </source>
</reference>
<organism evidence="5 6">
    <name type="scientific">Aureimonas ureilytica</name>
    <dbReference type="NCBI Taxonomy" id="401562"/>
    <lineage>
        <taxon>Bacteria</taxon>
        <taxon>Pseudomonadati</taxon>
        <taxon>Pseudomonadota</taxon>
        <taxon>Alphaproteobacteria</taxon>
        <taxon>Hyphomicrobiales</taxon>
        <taxon>Aurantimonadaceae</taxon>
        <taxon>Aureimonas</taxon>
    </lineage>
</organism>
<evidence type="ECO:0000256" key="3">
    <source>
        <dbReference type="ARBA" id="ARBA00023163"/>
    </source>
</evidence>
<evidence type="ECO:0000256" key="1">
    <source>
        <dbReference type="ARBA" id="ARBA00023015"/>
    </source>
</evidence>
<dbReference type="Gene3D" id="1.10.10.10">
    <property type="entry name" value="Winged helix-like DNA-binding domain superfamily/Winged helix DNA-binding domain"/>
    <property type="match status" value="1"/>
</dbReference>
<dbReference type="Pfam" id="PF01022">
    <property type="entry name" value="HTH_5"/>
    <property type="match status" value="1"/>
</dbReference>
<keyword evidence="3" id="KW-0804">Transcription</keyword>
<dbReference type="InterPro" id="IPR001845">
    <property type="entry name" value="HTH_ArsR_DNA-bd_dom"/>
</dbReference>
<dbReference type="PROSITE" id="PS50987">
    <property type="entry name" value="HTH_ARSR_2"/>
    <property type="match status" value="1"/>
</dbReference>
<evidence type="ECO:0000256" key="2">
    <source>
        <dbReference type="ARBA" id="ARBA00023125"/>
    </source>
</evidence>
<gene>
    <name evidence="5" type="ORF">NS226_10885</name>
</gene>
<dbReference type="SUPFAM" id="SSF46785">
    <property type="entry name" value="Winged helix' DNA-binding domain"/>
    <property type="match status" value="1"/>
</dbReference>
<name>A0A175R993_9HYPH</name>